<dbReference type="Proteomes" id="UP001596105">
    <property type="component" value="Unassembled WGS sequence"/>
</dbReference>
<dbReference type="Gene3D" id="2.60.120.10">
    <property type="entry name" value="Jelly Rolls"/>
    <property type="match status" value="1"/>
</dbReference>
<dbReference type="PANTHER" id="PTHR43280">
    <property type="entry name" value="ARAC-FAMILY TRANSCRIPTIONAL REGULATOR"/>
    <property type="match status" value="1"/>
</dbReference>
<evidence type="ECO:0000259" key="4">
    <source>
        <dbReference type="PROSITE" id="PS01124"/>
    </source>
</evidence>
<dbReference type="InterPro" id="IPR018062">
    <property type="entry name" value="HTH_AraC-typ_CS"/>
</dbReference>
<dbReference type="PROSITE" id="PS00041">
    <property type="entry name" value="HTH_ARAC_FAMILY_1"/>
    <property type="match status" value="1"/>
</dbReference>
<dbReference type="PANTHER" id="PTHR43280:SF2">
    <property type="entry name" value="HTH-TYPE TRANSCRIPTIONAL REGULATOR EXSA"/>
    <property type="match status" value="1"/>
</dbReference>
<reference evidence="6" key="1">
    <citation type="journal article" date="2019" name="Int. J. Syst. Evol. Microbiol.">
        <title>The Global Catalogue of Microorganisms (GCM) 10K type strain sequencing project: providing services to taxonomists for standard genome sequencing and annotation.</title>
        <authorList>
            <consortium name="The Broad Institute Genomics Platform"/>
            <consortium name="The Broad Institute Genome Sequencing Center for Infectious Disease"/>
            <person name="Wu L."/>
            <person name="Ma J."/>
        </authorList>
    </citation>
    <scope>NUCLEOTIDE SEQUENCE [LARGE SCALE GENOMIC DNA]</scope>
    <source>
        <strain evidence="6">CCUG 57113</strain>
    </source>
</reference>
<dbReference type="SMART" id="SM00342">
    <property type="entry name" value="HTH_ARAC"/>
    <property type="match status" value="1"/>
</dbReference>
<keyword evidence="6" id="KW-1185">Reference proteome</keyword>
<dbReference type="EMBL" id="JBHSMH010000090">
    <property type="protein sequence ID" value="MFC5471173.1"/>
    <property type="molecule type" value="Genomic_DNA"/>
</dbReference>
<dbReference type="SUPFAM" id="SSF46689">
    <property type="entry name" value="Homeodomain-like"/>
    <property type="match status" value="2"/>
</dbReference>
<gene>
    <name evidence="5" type="ORF">ACFPPD_21020</name>
</gene>
<protein>
    <submittedName>
        <fullName evidence="5">Helix-turn-helix domain-containing protein</fullName>
    </submittedName>
</protein>
<keyword evidence="1" id="KW-0805">Transcription regulation</keyword>
<dbReference type="InterPro" id="IPR018060">
    <property type="entry name" value="HTH_AraC"/>
</dbReference>
<dbReference type="PROSITE" id="PS01124">
    <property type="entry name" value="HTH_ARAC_FAMILY_2"/>
    <property type="match status" value="1"/>
</dbReference>
<evidence type="ECO:0000256" key="3">
    <source>
        <dbReference type="ARBA" id="ARBA00023163"/>
    </source>
</evidence>
<dbReference type="SUPFAM" id="SSF51215">
    <property type="entry name" value="Regulatory protein AraC"/>
    <property type="match status" value="1"/>
</dbReference>
<dbReference type="InterPro" id="IPR013096">
    <property type="entry name" value="Cupin_2"/>
</dbReference>
<keyword evidence="2" id="KW-0238">DNA-binding</keyword>
<dbReference type="Pfam" id="PF07883">
    <property type="entry name" value="Cupin_2"/>
    <property type="match status" value="1"/>
</dbReference>
<dbReference type="Gene3D" id="1.10.10.60">
    <property type="entry name" value="Homeodomain-like"/>
    <property type="match status" value="2"/>
</dbReference>
<sequence>MFQHANVELAMILEGRGLFRWRSEEHTVETGQVVLIPANIPHSFHAVTPIRFGVLLMDGLPREPKAMFDSLVPESHPRVITLSRMDQEQIETLFHQWMRIASSSLKDPQKSYSAWIQVILLFLCEHSQTGRVALSVTHVADYMRQHLRESFLISELAERAALSEEGFRKRFYGVYGMTPKQYQQKYRLSEAKWLLSSTDKDMQTIAESIGFVQLHSFSSWFKKRERYSPSEWRKQQRLYHE</sequence>
<dbReference type="InterPro" id="IPR009057">
    <property type="entry name" value="Homeodomain-like_sf"/>
</dbReference>
<name>A0ABW0M2M6_9BACL</name>
<evidence type="ECO:0000256" key="1">
    <source>
        <dbReference type="ARBA" id="ARBA00023015"/>
    </source>
</evidence>
<proteinExistence type="predicted"/>
<accession>A0ABW0M2M6</accession>
<organism evidence="5 6">
    <name type="scientific">Cohnella suwonensis</name>
    <dbReference type="NCBI Taxonomy" id="696072"/>
    <lineage>
        <taxon>Bacteria</taxon>
        <taxon>Bacillati</taxon>
        <taxon>Bacillota</taxon>
        <taxon>Bacilli</taxon>
        <taxon>Bacillales</taxon>
        <taxon>Paenibacillaceae</taxon>
        <taxon>Cohnella</taxon>
    </lineage>
</organism>
<dbReference type="RefSeq" id="WP_378083187.1">
    <property type="nucleotide sequence ID" value="NZ_JBHSMH010000090.1"/>
</dbReference>
<keyword evidence="3" id="KW-0804">Transcription</keyword>
<evidence type="ECO:0000313" key="6">
    <source>
        <dbReference type="Proteomes" id="UP001596105"/>
    </source>
</evidence>
<evidence type="ECO:0000256" key="2">
    <source>
        <dbReference type="ARBA" id="ARBA00023125"/>
    </source>
</evidence>
<evidence type="ECO:0000313" key="5">
    <source>
        <dbReference type="EMBL" id="MFC5471173.1"/>
    </source>
</evidence>
<feature type="domain" description="HTH araC/xylS-type" evidence="4">
    <location>
        <begin position="137"/>
        <end position="235"/>
    </location>
</feature>
<dbReference type="InterPro" id="IPR014710">
    <property type="entry name" value="RmlC-like_jellyroll"/>
</dbReference>
<comment type="caution">
    <text evidence="5">The sequence shown here is derived from an EMBL/GenBank/DDBJ whole genome shotgun (WGS) entry which is preliminary data.</text>
</comment>
<dbReference type="InterPro" id="IPR037923">
    <property type="entry name" value="HTH-like"/>
</dbReference>
<dbReference type="Pfam" id="PF12833">
    <property type="entry name" value="HTH_18"/>
    <property type="match status" value="1"/>
</dbReference>